<dbReference type="GO" id="GO:0005886">
    <property type="term" value="C:plasma membrane"/>
    <property type="evidence" value="ECO:0007669"/>
    <property type="project" value="UniProtKB-SubCell"/>
</dbReference>
<dbReference type="KEGG" id="ahb:bsdtb5_15140"/>
<feature type="transmembrane region" description="Helical" evidence="1">
    <location>
        <begin position="171"/>
        <end position="190"/>
    </location>
</feature>
<proteinExistence type="predicted"/>
<feature type="transmembrane region" description="Helical" evidence="1">
    <location>
        <begin position="226"/>
        <end position="251"/>
    </location>
</feature>
<dbReference type="PANTHER" id="PTHR37305:SF1">
    <property type="entry name" value="MEMBRANE PROTEIN"/>
    <property type="match status" value="1"/>
</dbReference>
<organism evidence="2 3">
    <name type="scientific">Anaeromicropila herbilytica</name>
    <dbReference type="NCBI Taxonomy" id="2785025"/>
    <lineage>
        <taxon>Bacteria</taxon>
        <taxon>Bacillati</taxon>
        <taxon>Bacillota</taxon>
        <taxon>Clostridia</taxon>
        <taxon>Lachnospirales</taxon>
        <taxon>Lachnospiraceae</taxon>
        <taxon>Anaeromicropila</taxon>
    </lineage>
</organism>
<dbReference type="PROSITE" id="PS51257">
    <property type="entry name" value="PROKAR_LIPOPROTEIN"/>
    <property type="match status" value="1"/>
</dbReference>
<keyword evidence="1" id="KW-0812">Transmembrane</keyword>
<reference evidence="2 3" key="1">
    <citation type="submission" date="2020-11" db="EMBL/GenBank/DDBJ databases">
        <title>Draft genome sequencing of a Lachnospiraceae strain isolated from anoxic soil subjected to BSD treatment.</title>
        <authorList>
            <person name="Uek A."/>
            <person name="Tonouchi A."/>
        </authorList>
    </citation>
    <scope>NUCLEOTIDE SEQUENCE [LARGE SCALE GENOMIC DNA]</scope>
    <source>
        <strain evidence="2 3">TB5</strain>
    </source>
</reference>
<dbReference type="EMBL" id="AP024169">
    <property type="protein sequence ID" value="BCN30219.1"/>
    <property type="molecule type" value="Genomic_DNA"/>
</dbReference>
<dbReference type="Proteomes" id="UP000595897">
    <property type="component" value="Chromosome"/>
</dbReference>
<evidence type="ECO:0000256" key="1">
    <source>
        <dbReference type="SAM" id="Phobius"/>
    </source>
</evidence>
<feature type="transmembrane region" description="Helical" evidence="1">
    <location>
        <begin position="18"/>
        <end position="39"/>
    </location>
</feature>
<keyword evidence="1" id="KW-1133">Transmembrane helix</keyword>
<name>A0A7R7EK37_9FIRM</name>
<evidence type="ECO:0000313" key="2">
    <source>
        <dbReference type="EMBL" id="BCN30219.1"/>
    </source>
</evidence>
<dbReference type="GO" id="GO:0140359">
    <property type="term" value="F:ABC-type transporter activity"/>
    <property type="evidence" value="ECO:0007669"/>
    <property type="project" value="InterPro"/>
</dbReference>
<gene>
    <name evidence="2" type="ORF">bsdtb5_15140</name>
</gene>
<sequence length="257" mass="29307">MLNYVKSEFYRIFRERSIWVLSAVFSALVIAACIVLFLTNKATPNFPYANTRYLLSTIASMMVIPFFMLSTIPQTVVGEEIREKTLKNSVSFGVSRSTIYFGKWFVNVVGLLIVGVITVSISMMGSYLFLEDSGITFTTDFIMALIGMFPLLLAGLTTYHFLYFWSPNTNYVFLCYGGVYLLPFLIGYFLGGKFETIRWLFYHCVVYLMSNSYLKGRHVYMAGNTTNGMITCYLVGIGLTVIFLIIGYVHFKRNEIK</sequence>
<feature type="transmembrane region" description="Helical" evidence="1">
    <location>
        <begin position="142"/>
        <end position="165"/>
    </location>
</feature>
<protein>
    <submittedName>
        <fullName evidence="2">ABC transporter permease</fullName>
    </submittedName>
</protein>
<feature type="transmembrane region" description="Helical" evidence="1">
    <location>
        <begin position="51"/>
        <end position="72"/>
    </location>
</feature>
<dbReference type="RefSeq" id="WP_271715455.1">
    <property type="nucleotide sequence ID" value="NZ_AP024169.1"/>
</dbReference>
<dbReference type="PANTHER" id="PTHR37305">
    <property type="entry name" value="INTEGRAL MEMBRANE PROTEIN-RELATED"/>
    <property type="match status" value="1"/>
</dbReference>
<dbReference type="AlphaFoldDB" id="A0A7R7EK37"/>
<accession>A0A7R7EK37</accession>
<evidence type="ECO:0000313" key="3">
    <source>
        <dbReference type="Proteomes" id="UP000595897"/>
    </source>
</evidence>
<feature type="transmembrane region" description="Helical" evidence="1">
    <location>
        <begin position="104"/>
        <end position="130"/>
    </location>
</feature>
<keyword evidence="1" id="KW-0472">Membrane</keyword>
<keyword evidence="3" id="KW-1185">Reference proteome</keyword>